<evidence type="ECO:0000313" key="4">
    <source>
        <dbReference type="Proteomes" id="UP001210865"/>
    </source>
</evidence>
<organism evidence="3 4">
    <name type="scientific">Sphingomonas abietis</name>
    <dbReference type="NCBI Taxonomy" id="3012344"/>
    <lineage>
        <taxon>Bacteria</taxon>
        <taxon>Pseudomonadati</taxon>
        <taxon>Pseudomonadota</taxon>
        <taxon>Alphaproteobacteria</taxon>
        <taxon>Sphingomonadales</taxon>
        <taxon>Sphingomonadaceae</taxon>
        <taxon>Sphingomonas</taxon>
    </lineage>
</organism>
<dbReference type="Gene3D" id="2.160.10.10">
    <property type="entry name" value="Hexapeptide repeat proteins"/>
    <property type="match status" value="1"/>
</dbReference>
<evidence type="ECO:0000256" key="2">
    <source>
        <dbReference type="ARBA" id="ARBA00022679"/>
    </source>
</evidence>
<dbReference type="CDD" id="cd04647">
    <property type="entry name" value="LbH_MAT_like"/>
    <property type="match status" value="1"/>
</dbReference>
<proteinExistence type="inferred from homology"/>
<keyword evidence="4" id="KW-1185">Reference proteome</keyword>
<dbReference type="EMBL" id="CP115174">
    <property type="protein sequence ID" value="WBO20849.1"/>
    <property type="molecule type" value="Genomic_DNA"/>
</dbReference>
<name>A0ABY7NLQ4_9SPHN</name>
<dbReference type="SUPFAM" id="SSF51161">
    <property type="entry name" value="Trimeric LpxA-like enzymes"/>
    <property type="match status" value="1"/>
</dbReference>
<dbReference type="InterPro" id="IPR011004">
    <property type="entry name" value="Trimer_LpxA-like_sf"/>
</dbReference>
<evidence type="ECO:0000256" key="1">
    <source>
        <dbReference type="ARBA" id="ARBA00007274"/>
    </source>
</evidence>
<dbReference type="Pfam" id="PF00132">
    <property type="entry name" value="Hexapep"/>
    <property type="match status" value="1"/>
</dbReference>
<reference evidence="3 4" key="1">
    <citation type="submission" date="2022-12" db="EMBL/GenBank/DDBJ databases">
        <title>Sphingomonas abieness sp. nov., an endophytic bacterium isolated from Abies koreana.</title>
        <authorList>
            <person name="Jiang L."/>
            <person name="Lee J."/>
        </authorList>
    </citation>
    <scope>NUCLEOTIDE SEQUENCE [LARGE SCALE GENOMIC DNA]</scope>
    <source>
        <strain evidence="4">PAMB 00755</strain>
    </source>
</reference>
<accession>A0ABY7NLQ4</accession>
<protein>
    <submittedName>
        <fullName evidence="3">Acyltransferase</fullName>
    </submittedName>
</protein>
<sequence length="163" mass="17450">MLRDVMLGVNNLRIVPWFIRIKILKSVGINFGENSFIDTPNELSIAPVRIGSRTFINTGFRTNGEGEVMIGNDVSIGPGVTIITSTHDITSNPKKRASLKLKSQPVHIEDGVWLGAGCIILPGCAIREGCVIGAGAVITTTTEANGLYMGIPAKLIRVLPVEI</sequence>
<dbReference type="InterPro" id="IPR001451">
    <property type="entry name" value="Hexapep"/>
</dbReference>
<keyword evidence="3" id="KW-0012">Acyltransferase</keyword>
<keyword evidence="2" id="KW-0808">Transferase</keyword>
<dbReference type="RefSeq" id="WP_270075499.1">
    <property type="nucleotide sequence ID" value="NZ_CP115174.1"/>
</dbReference>
<evidence type="ECO:0000313" key="3">
    <source>
        <dbReference type="EMBL" id="WBO20849.1"/>
    </source>
</evidence>
<comment type="similarity">
    <text evidence="1">Belongs to the transferase hexapeptide repeat family.</text>
</comment>
<dbReference type="Proteomes" id="UP001210865">
    <property type="component" value="Chromosome"/>
</dbReference>
<gene>
    <name evidence="3" type="ORF">PBT88_11560</name>
</gene>
<dbReference type="InterPro" id="IPR051159">
    <property type="entry name" value="Hexapeptide_acetyltransf"/>
</dbReference>
<dbReference type="PANTHER" id="PTHR23416:SF23">
    <property type="entry name" value="ACETYLTRANSFERASE C18B11.09C-RELATED"/>
    <property type="match status" value="1"/>
</dbReference>
<dbReference type="GO" id="GO:0016746">
    <property type="term" value="F:acyltransferase activity"/>
    <property type="evidence" value="ECO:0007669"/>
    <property type="project" value="UniProtKB-KW"/>
</dbReference>
<dbReference type="PANTHER" id="PTHR23416">
    <property type="entry name" value="SIALIC ACID SYNTHASE-RELATED"/>
    <property type="match status" value="1"/>
</dbReference>